<feature type="transmembrane region" description="Helical" evidence="1">
    <location>
        <begin position="243"/>
        <end position="268"/>
    </location>
</feature>
<keyword evidence="1" id="KW-1133">Transmembrane helix</keyword>
<proteinExistence type="predicted"/>
<feature type="transmembrane region" description="Helical" evidence="1">
    <location>
        <begin position="280"/>
        <end position="300"/>
    </location>
</feature>
<evidence type="ECO:0000313" key="2">
    <source>
        <dbReference type="EMBL" id="MCM4076504.1"/>
    </source>
</evidence>
<dbReference type="Proteomes" id="UP001523216">
    <property type="component" value="Unassembled WGS sequence"/>
</dbReference>
<sequence length="371" mass="38443">MSAGDWPAADERLVRHYRRLLLAYSGRYRRLHGTEMITTMLEMADPARSRPSAGEAWHLIRSGIRQRFRLPSGRPSTVIGAVLVTMVLGMFGAAAGSRLGESTSAGLPSQPDARKLVNATVTDPMASFVYRAGEPGRADSLSFSVSPGAQQPNWTVEDARTGLTAAGWTITEFTVHPSRALITCSKNVDAGETCTFESPTATLTAERDGLVLRGTATDYLANKSGGAWAGGVSGTLFAARGAAYLPLTLAGGLLGALTGWLLTAALAYRIRSLSSGAGRLAAAFTGVALTVAVPPVWAIVVNAVMLGEHLTDNGPVYTLHAALRPGAHLDGAAAWVIPACAIAAAAAAAIAVGILVLGADREESPSATQPT</sequence>
<evidence type="ECO:0000313" key="3">
    <source>
        <dbReference type="Proteomes" id="UP001523216"/>
    </source>
</evidence>
<protein>
    <submittedName>
        <fullName evidence="2">Uncharacterized protein</fullName>
    </submittedName>
</protein>
<dbReference type="EMBL" id="JAMQOL010000003">
    <property type="protein sequence ID" value="MCM4076504.1"/>
    <property type="molecule type" value="Genomic_DNA"/>
</dbReference>
<feature type="transmembrane region" description="Helical" evidence="1">
    <location>
        <begin position="332"/>
        <end position="357"/>
    </location>
</feature>
<keyword evidence="1" id="KW-0812">Transmembrane</keyword>
<evidence type="ECO:0000256" key="1">
    <source>
        <dbReference type="SAM" id="Phobius"/>
    </source>
</evidence>
<dbReference type="RefSeq" id="WP_251796408.1">
    <property type="nucleotide sequence ID" value="NZ_JAMQOL010000003.1"/>
</dbReference>
<name>A0ABT0XTN6_9ACTN</name>
<feature type="transmembrane region" description="Helical" evidence="1">
    <location>
        <begin position="75"/>
        <end position="95"/>
    </location>
</feature>
<keyword evidence="3" id="KW-1185">Reference proteome</keyword>
<accession>A0ABT0XTN6</accession>
<comment type="caution">
    <text evidence="2">The sequence shown here is derived from an EMBL/GenBank/DDBJ whole genome shotgun (WGS) entry which is preliminary data.</text>
</comment>
<gene>
    <name evidence="2" type="ORF">LXN57_02870</name>
</gene>
<reference evidence="2 3" key="1">
    <citation type="submission" date="2022-06" db="EMBL/GenBank/DDBJ databases">
        <title>Actinoplanes abujensis sp. nov., isolated from Nigerian arid soil.</title>
        <authorList>
            <person name="Ding P."/>
        </authorList>
    </citation>
    <scope>NUCLEOTIDE SEQUENCE [LARGE SCALE GENOMIC DNA]</scope>
    <source>
        <strain evidence="3">TRM88002</strain>
    </source>
</reference>
<keyword evidence="1" id="KW-0472">Membrane</keyword>
<organism evidence="2 3">
    <name type="scientific">Paractinoplanes hotanensis</name>
    <dbReference type="NCBI Taxonomy" id="2906497"/>
    <lineage>
        <taxon>Bacteria</taxon>
        <taxon>Bacillati</taxon>
        <taxon>Actinomycetota</taxon>
        <taxon>Actinomycetes</taxon>
        <taxon>Micromonosporales</taxon>
        <taxon>Micromonosporaceae</taxon>
        <taxon>Paractinoplanes</taxon>
    </lineage>
</organism>